<gene>
    <name evidence="2" type="ORF">KIPB_000668</name>
</gene>
<comment type="caution">
    <text evidence="2">The sequence shown here is derived from an EMBL/GenBank/DDBJ whole genome shotgun (WGS) entry which is preliminary data.</text>
</comment>
<keyword evidence="3" id="KW-1185">Reference proteome</keyword>
<sequence>MIASLTNSWTERVSMREEPGAGPPAVLKIRFEGPCQECVSEDVSGSSAASASTAMVLADMNQDRAAMSYFEGFCHPQGTPLATLDCSALSYLYSMLSDSQEMHLHGMTRRVSRLFAMAHADNLRFGPNLSFVSLDGDMQTAVEVSPHRQTLLALLEESYESVTESEWRMAPVPYETVTSMSHHTRGMCKRYRGLNPEGVFLPMPIGPVGPTTTPQATRLVYSPPDAVVSEAYEAELFLDRELRRQGITMPAVPSDAFPEQTEGSHATMSHDGAGSKGAAESPASVRLGELNCLFRDLDRCAAISAPLSDISMAPEAVHQALSRGYVAESKQAWLEISAAVDAVRKQHPWALSPVHDTLARLGMGIARQLIVRFRTALQECLEYDTDTDGLEGGGEGGSAPVSALQTLLATLDSDLDTCLPEVRPHERTALVLSACAGVYPKGTGGKGRVPVYMSRGVCSRVLSAAHAVYSADPSQSVVVGHTARHNRL</sequence>
<dbReference type="EMBL" id="BDIP01000082">
    <property type="protein sequence ID" value="GIQ79953.1"/>
    <property type="molecule type" value="Genomic_DNA"/>
</dbReference>
<dbReference type="Proteomes" id="UP000265618">
    <property type="component" value="Unassembled WGS sequence"/>
</dbReference>
<name>A0A9K3CMP9_9EUKA</name>
<evidence type="ECO:0000313" key="2">
    <source>
        <dbReference type="EMBL" id="GIQ79953.1"/>
    </source>
</evidence>
<organism evidence="2 3">
    <name type="scientific">Kipferlia bialata</name>
    <dbReference type="NCBI Taxonomy" id="797122"/>
    <lineage>
        <taxon>Eukaryota</taxon>
        <taxon>Metamonada</taxon>
        <taxon>Carpediemonas-like organisms</taxon>
        <taxon>Kipferlia</taxon>
    </lineage>
</organism>
<reference evidence="2 3" key="1">
    <citation type="journal article" date="2018" name="PLoS ONE">
        <title>The draft genome of Kipferlia bialata reveals reductive genome evolution in fornicate parasites.</title>
        <authorList>
            <person name="Tanifuji G."/>
            <person name="Takabayashi S."/>
            <person name="Kume K."/>
            <person name="Takagi M."/>
            <person name="Nakayama T."/>
            <person name="Kamikawa R."/>
            <person name="Inagaki Y."/>
            <person name="Hashimoto T."/>
        </authorList>
    </citation>
    <scope>NUCLEOTIDE SEQUENCE [LARGE SCALE GENOMIC DNA]</scope>
    <source>
        <strain evidence="2">NY0173</strain>
    </source>
</reference>
<feature type="region of interest" description="Disordered" evidence="1">
    <location>
        <begin position="1"/>
        <end position="21"/>
    </location>
</feature>
<accession>A0A9K3CMP9</accession>
<feature type="region of interest" description="Disordered" evidence="1">
    <location>
        <begin position="251"/>
        <end position="280"/>
    </location>
</feature>
<evidence type="ECO:0000313" key="3">
    <source>
        <dbReference type="Proteomes" id="UP000265618"/>
    </source>
</evidence>
<feature type="compositionally biased region" description="Polar residues" evidence="1">
    <location>
        <begin position="1"/>
        <end position="11"/>
    </location>
</feature>
<protein>
    <submittedName>
        <fullName evidence="2">Uncharacterized protein</fullName>
    </submittedName>
</protein>
<dbReference type="AlphaFoldDB" id="A0A9K3CMP9"/>
<proteinExistence type="predicted"/>
<evidence type="ECO:0000256" key="1">
    <source>
        <dbReference type="SAM" id="MobiDB-lite"/>
    </source>
</evidence>